<sequence length="411" mass="48505">MKQITTNDCRICLIECDSFASEISSVSEDFYNLTGYQINQDLDAPTKICFDCEANLSKLKEFINVYRKTEEILIQIRNSPIKNENEPECVLFKADPDEAIQGSEELERKKVQCEKCLKKMNPYYLQVHMKRYHADEMKIFQCDLCERCFLTKSNLRRHINNVHLGMKKEMESNESQKLNETQPKLPPKLEKLFCKLCNKEMNYYYLQVHMKRYHSNQTSKYQCDICKRLFTLKDTLKRHIKVVHLDNTVLKRFSCEYCGRMFNFDCNLNKHISSVHHKNYIYQCEICDKKFASKEILKHHALTHVKTCNFECPTCGSKFRSLRHLGYHKRSVHNDKKLPCTVCDKTFKNRKHLQQHKLTHLPNAYQCPVCPKSYSLGATLRVHVKSNHPDYEMPPKGTSLMNVDINKIMNM</sequence>
<dbReference type="Pfam" id="PF13894">
    <property type="entry name" value="zf-C2H2_4"/>
    <property type="match status" value="2"/>
</dbReference>
<dbReference type="InterPro" id="IPR013087">
    <property type="entry name" value="Znf_C2H2_type"/>
</dbReference>
<dbReference type="VEuPathDB" id="VectorBase:CSON007065"/>
<evidence type="ECO:0000259" key="10">
    <source>
        <dbReference type="PROSITE" id="PS50157"/>
    </source>
</evidence>
<evidence type="ECO:0000256" key="4">
    <source>
        <dbReference type="ARBA" id="ARBA00022833"/>
    </source>
</evidence>
<evidence type="ECO:0000256" key="6">
    <source>
        <dbReference type="ARBA" id="ARBA00023163"/>
    </source>
</evidence>
<dbReference type="PROSITE" id="PS50157">
    <property type="entry name" value="ZINC_FINGER_C2H2_2"/>
    <property type="match status" value="7"/>
</dbReference>
<comment type="subcellular location">
    <subcellularLocation>
        <location evidence="1">Nucleus</location>
    </subcellularLocation>
</comment>
<evidence type="ECO:0000313" key="13">
    <source>
        <dbReference type="EMBL" id="SSX22594.1"/>
    </source>
</evidence>
<dbReference type="AlphaFoldDB" id="A0A336KCP9"/>
<feature type="binding site" evidence="9">
    <location>
        <position position="49"/>
    </location>
    <ligand>
        <name>Zn(2+)</name>
        <dbReference type="ChEBI" id="CHEBI:29105"/>
    </ligand>
</feature>
<keyword evidence="4 9" id="KW-0862">Zinc</keyword>
<dbReference type="SUPFAM" id="SSF57667">
    <property type="entry name" value="beta-beta-alpha zinc fingers"/>
    <property type="match status" value="4"/>
</dbReference>
<dbReference type="InterPro" id="IPR012934">
    <property type="entry name" value="Znf_AD"/>
</dbReference>
<dbReference type="PANTHER" id="PTHR46179">
    <property type="entry name" value="ZINC FINGER PROTEIN"/>
    <property type="match status" value="1"/>
</dbReference>
<feature type="domain" description="C2H2-type" evidence="10">
    <location>
        <begin position="365"/>
        <end position="393"/>
    </location>
</feature>
<dbReference type="OMA" id="QVHMKRY"/>
<evidence type="ECO:0000256" key="3">
    <source>
        <dbReference type="ARBA" id="ARBA00022771"/>
    </source>
</evidence>
<keyword evidence="5" id="KW-0805">Transcription regulation</keyword>
<dbReference type="GO" id="GO:0008270">
    <property type="term" value="F:zinc ion binding"/>
    <property type="evidence" value="ECO:0007669"/>
    <property type="project" value="UniProtKB-UniRule"/>
</dbReference>
<dbReference type="SMART" id="SM00355">
    <property type="entry name" value="ZnF_C2H2"/>
    <property type="match status" value="9"/>
</dbReference>
<reference evidence="12" key="1">
    <citation type="submission" date="2018-04" db="EMBL/GenBank/DDBJ databases">
        <authorList>
            <person name="Go L.Y."/>
            <person name="Mitchell J.A."/>
        </authorList>
    </citation>
    <scope>NUCLEOTIDE SEQUENCE</scope>
    <source>
        <tissue evidence="12">Whole organism</tissue>
    </source>
</reference>
<feature type="domain" description="C2H2-type" evidence="10">
    <location>
        <begin position="253"/>
        <end position="276"/>
    </location>
</feature>
<keyword evidence="7" id="KW-0539">Nucleus</keyword>
<evidence type="ECO:0000259" key="11">
    <source>
        <dbReference type="PROSITE" id="PS51915"/>
    </source>
</evidence>
<feature type="domain" description="C2H2-type" evidence="10">
    <location>
        <begin position="140"/>
        <end position="168"/>
    </location>
</feature>
<dbReference type="GO" id="GO:0006357">
    <property type="term" value="P:regulation of transcription by RNA polymerase II"/>
    <property type="evidence" value="ECO:0007669"/>
    <property type="project" value="TreeGrafter"/>
</dbReference>
<proteinExistence type="predicted"/>
<feature type="domain" description="C2H2-type" evidence="10">
    <location>
        <begin position="338"/>
        <end position="360"/>
    </location>
</feature>
<evidence type="ECO:0000256" key="9">
    <source>
        <dbReference type="PROSITE-ProRule" id="PRU01263"/>
    </source>
</evidence>
<evidence type="ECO:0000256" key="2">
    <source>
        <dbReference type="ARBA" id="ARBA00022723"/>
    </source>
</evidence>
<dbReference type="PROSITE" id="PS00028">
    <property type="entry name" value="ZINC_FINGER_C2H2_1"/>
    <property type="match status" value="5"/>
</dbReference>
<feature type="domain" description="C2H2-type" evidence="10">
    <location>
        <begin position="310"/>
        <end position="338"/>
    </location>
</feature>
<dbReference type="PROSITE" id="PS51915">
    <property type="entry name" value="ZAD"/>
    <property type="match status" value="1"/>
</dbReference>
<evidence type="ECO:0000256" key="5">
    <source>
        <dbReference type="ARBA" id="ARBA00023015"/>
    </source>
</evidence>
<feature type="binding site" evidence="9">
    <location>
        <position position="12"/>
    </location>
    <ligand>
        <name>Zn(2+)</name>
        <dbReference type="ChEBI" id="CHEBI:29105"/>
    </ligand>
</feature>
<feature type="domain" description="ZAD" evidence="11">
    <location>
        <begin position="7"/>
        <end position="76"/>
    </location>
</feature>
<dbReference type="EMBL" id="UFQT01000265">
    <property type="protein sequence ID" value="SSX22594.1"/>
    <property type="molecule type" value="Genomic_DNA"/>
</dbReference>
<dbReference type="InterPro" id="IPR051061">
    <property type="entry name" value="Zinc_finger_trans_reg"/>
</dbReference>
<feature type="domain" description="C2H2-type" evidence="10">
    <location>
        <begin position="221"/>
        <end position="249"/>
    </location>
</feature>
<evidence type="ECO:0000256" key="1">
    <source>
        <dbReference type="ARBA" id="ARBA00004123"/>
    </source>
</evidence>
<dbReference type="Gene3D" id="3.30.160.60">
    <property type="entry name" value="Classic Zinc Finger"/>
    <property type="match status" value="5"/>
</dbReference>
<name>A0A336KCP9_CULSO</name>
<evidence type="ECO:0000256" key="7">
    <source>
        <dbReference type="ARBA" id="ARBA00023242"/>
    </source>
</evidence>
<keyword evidence="2 9" id="KW-0479">Metal-binding</keyword>
<reference evidence="13" key="2">
    <citation type="submission" date="2018-07" db="EMBL/GenBank/DDBJ databases">
        <authorList>
            <person name="Quirk P.G."/>
            <person name="Krulwich T.A."/>
        </authorList>
    </citation>
    <scope>NUCLEOTIDE SEQUENCE</scope>
</reference>
<keyword evidence="3 8" id="KW-0863">Zinc-finger</keyword>
<dbReference type="InterPro" id="IPR036236">
    <property type="entry name" value="Znf_C2H2_sf"/>
</dbReference>
<gene>
    <name evidence="12" type="primary">CSON007065</name>
</gene>
<feature type="domain" description="C2H2-type" evidence="10">
    <location>
        <begin position="282"/>
        <end position="304"/>
    </location>
</feature>
<dbReference type="Pfam" id="PF00096">
    <property type="entry name" value="zf-C2H2"/>
    <property type="match status" value="4"/>
</dbReference>
<evidence type="ECO:0000313" key="12">
    <source>
        <dbReference type="EMBL" id="SSX02217.1"/>
    </source>
</evidence>
<accession>A0A336KCP9</accession>
<dbReference type="EMBL" id="UFQS01000265">
    <property type="protein sequence ID" value="SSX02217.1"/>
    <property type="molecule type" value="Genomic_DNA"/>
</dbReference>
<evidence type="ECO:0000256" key="8">
    <source>
        <dbReference type="PROSITE-ProRule" id="PRU00042"/>
    </source>
</evidence>
<feature type="binding site" evidence="9">
    <location>
        <position position="9"/>
    </location>
    <ligand>
        <name>Zn(2+)</name>
        <dbReference type="ChEBI" id="CHEBI:29105"/>
    </ligand>
</feature>
<dbReference type="GO" id="GO:0005634">
    <property type="term" value="C:nucleus"/>
    <property type="evidence" value="ECO:0007669"/>
    <property type="project" value="UniProtKB-SubCell"/>
</dbReference>
<dbReference type="PANTHER" id="PTHR46179:SF13">
    <property type="entry name" value="C2H2-TYPE DOMAIN-CONTAINING PROTEIN"/>
    <property type="match status" value="1"/>
</dbReference>
<organism evidence="12">
    <name type="scientific">Culicoides sonorensis</name>
    <name type="common">Biting midge</name>
    <dbReference type="NCBI Taxonomy" id="179676"/>
    <lineage>
        <taxon>Eukaryota</taxon>
        <taxon>Metazoa</taxon>
        <taxon>Ecdysozoa</taxon>
        <taxon>Arthropoda</taxon>
        <taxon>Hexapoda</taxon>
        <taxon>Insecta</taxon>
        <taxon>Pterygota</taxon>
        <taxon>Neoptera</taxon>
        <taxon>Endopterygota</taxon>
        <taxon>Diptera</taxon>
        <taxon>Nematocera</taxon>
        <taxon>Chironomoidea</taxon>
        <taxon>Ceratopogonidae</taxon>
        <taxon>Ceratopogoninae</taxon>
        <taxon>Culicoides</taxon>
        <taxon>Monoculicoides</taxon>
    </lineage>
</organism>
<dbReference type="SUPFAM" id="SSF57716">
    <property type="entry name" value="Glucocorticoid receptor-like (DNA-binding domain)"/>
    <property type="match status" value="1"/>
</dbReference>
<protein>
    <submittedName>
        <fullName evidence="12">CSON007065 protein</fullName>
    </submittedName>
</protein>
<keyword evidence="6" id="KW-0804">Transcription</keyword>
<feature type="binding site" evidence="9">
    <location>
        <position position="52"/>
    </location>
    <ligand>
        <name>Zn(2+)</name>
        <dbReference type="ChEBI" id="CHEBI:29105"/>
    </ligand>
</feature>